<feature type="domain" description="Interferon/interleukin receptor" evidence="1">
    <location>
        <begin position="3"/>
        <end position="106"/>
    </location>
</feature>
<evidence type="ECO:0000313" key="3">
    <source>
        <dbReference type="Proteomes" id="UP000557271"/>
    </source>
</evidence>
<dbReference type="InterPro" id="IPR036116">
    <property type="entry name" value="FN3_sf"/>
</dbReference>
<dbReference type="SUPFAM" id="SSF49265">
    <property type="entry name" value="Fibronectin type III"/>
    <property type="match status" value="1"/>
</dbReference>
<dbReference type="GO" id="GO:0005886">
    <property type="term" value="C:plasma membrane"/>
    <property type="evidence" value="ECO:0007669"/>
    <property type="project" value="TreeGrafter"/>
</dbReference>
<organism evidence="2 3">
    <name type="scientific">Chionis minor</name>
    <name type="common">Black-faced sheathbill</name>
    <dbReference type="NCBI Taxonomy" id="227182"/>
    <lineage>
        <taxon>Eukaryota</taxon>
        <taxon>Metazoa</taxon>
        <taxon>Chordata</taxon>
        <taxon>Craniata</taxon>
        <taxon>Vertebrata</taxon>
        <taxon>Euteleostomi</taxon>
        <taxon>Archelosauria</taxon>
        <taxon>Archosauria</taxon>
        <taxon>Dinosauria</taxon>
        <taxon>Saurischia</taxon>
        <taxon>Theropoda</taxon>
        <taxon>Coelurosauria</taxon>
        <taxon>Aves</taxon>
        <taxon>Neognathae</taxon>
        <taxon>Neoaves</taxon>
        <taxon>Charadriiformes</taxon>
        <taxon>Chionididae</taxon>
        <taxon>Chionis</taxon>
    </lineage>
</organism>
<evidence type="ECO:0000313" key="2">
    <source>
        <dbReference type="EMBL" id="NWY53845.1"/>
    </source>
</evidence>
<protein>
    <submittedName>
        <fullName evidence="2">INAR2 protein</fullName>
    </submittedName>
</protein>
<accession>A0A7K7F9A5</accession>
<dbReference type="Pfam" id="PF09294">
    <property type="entry name" value="Interfer-bind"/>
    <property type="match status" value="1"/>
</dbReference>
<dbReference type="EMBL" id="VZSF01003768">
    <property type="protein sequence ID" value="NWY53845.1"/>
    <property type="molecule type" value="Genomic_DNA"/>
</dbReference>
<gene>
    <name evidence="2" type="primary">Ifnar2</name>
    <name evidence="2" type="ORF">CHIMIN_R05431</name>
</gene>
<proteinExistence type="predicted"/>
<dbReference type="InterPro" id="IPR050650">
    <property type="entry name" value="Type-II_Cytokine-TF_Rcpt"/>
</dbReference>
<dbReference type="Gene3D" id="2.60.40.10">
    <property type="entry name" value="Immunoglobulins"/>
    <property type="match status" value="1"/>
</dbReference>
<feature type="non-terminal residue" evidence="2">
    <location>
        <position position="1"/>
    </location>
</feature>
<dbReference type="AlphaFoldDB" id="A0A7K7F9A5"/>
<keyword evidence="3" id="KW-1185">Reference proteome</keyword>
<evidence type="ECO:0000259" key="1">
    <source>
        <dbReference type="Pfam" id="PF09294"/>
    </source>
</evidence>
<name>A0A7K7F9A5_CHIMN</name>
<dbReference type="Proteomes" id="UP000557271">
    <property type="component" value="Unassembled WGS sequence"/>
</dbReference>
<reference evidence="2 3" key="1">
    <citation type="submission" date="2019-09" db="EMBL/GenBank/DDBJ databases">
        <title>Bird 10,000 Genomes (B10K) Project - Family phase.</title>
        <authorList>
            <person name="Zhang G."/>
        </authorList>
    </citation>
    <scope>NUCLEOTIDE SEQUENCE [LARGE SCALE GENOMIC DNA]</scope>
    <source>
        <strain evidence="2">B10K-UC-030-51</strain>
    </source>
</reference>
<dbReference type="InterPro" id="IPR015373">
    <property type="entry name" value="Interferon/interleukin_rcp_dom"/>
</dbReference>
<sequence length="155" mass="17003">AFLGPPEVNISSCLNCINVTIKLPASHLRKNEKLCSLIDIYRELDYSITLKTFDGDHKRLHKTIAKEIFSTVIEELYPNRNYCVSVVVTASLNKNSIPSPWKCITTDSGAVAQQDYYTAAITGAICFSLILAGALKCMHAGGYILLGKSLPHTLV</sequence>
<dbReference type="PANTHER" id="PTHR20859:SF84">
    <property type="entry name" value="INTERFERON ALPHA_BETA RECEPTOR 2"/>
    <property type="match status" value="1"/>
</dbReference>
<dbReference type="OrthoDB" id="8947665at2759"/>
<feature type="non-terminal residue" evidence="2">
    <location>
        <position position="155"/>
    </location>
</feature>
<dbReference type="PANTHER" id="PTHR20859">
    <property type="entry name" value="INTERFERON/INTERLEUKIN RECEPTOR"/>
    <property type="match status" value="1"/>
</dbReference>
<dbReference type="InterPro" id="IPR013783">
    <property type="entry name" value="Ig-like_fold"/>
</dbReference>
<comment type="caution">
    <text evidence="2">The sequence shown here is derived from an EMBL/GenBank/DDBJ whole genome shotgun (WGS) entry which is preliminary data.</text>
</comment>
<dbReference type="GO" id="GO:0042018">
    <property type="term" value="F:interleukin-22 receptor activity"/>
    <property type="evidence" value="ECO:0007669"/>
    <property type="project" value="TreeGrafter"/>
</dbReference>